<gene>
    <name evidence="2" type="ORF">M6D93_18800</name>
</gene>
<evidence type="ECO:0000313" key="2">
    <source>
        <dbReference type="EMBL" id="UQX88309.1"/>
    </source>
</evidence>
<dbReference type="InterPro" id="IPR036291">
    <property type="entry name" value="NAD(P)-bd_dom_sf"/>
</dbReference>
<organism evidence="2 3">
    <name type="scientific">Jatrophihabitans telluris</name>
    <dbReference type="NCBI Taxonomy" id="2038343"/>
    <lineage>
        <taxon>Bacteria</taxon>
        <taxon>Bacillati</taxon>
        <taxon>Actinomycetota</taxon>
        <taxon>Actinomycetes</taxon>
        <taxon>Jatrophihabitantales</taxon>
        <taxon>Jatrophihabitantaceae</taxon>
        <taxon>Jatrophihabitans</taxon>
    </lineage>
</organism>
<dbReference type="Proteomes" id="UP001056336">
    <property type="component" value="Chromosome"/>
</dbReference>
<evidence type="ECO:0000259" key="1">
    <source>
        <dbReference type="Pfam" id="PF01370"/>
    </source>
</evidence>
<name>A0ABY4QXI5_9ACTN</name>
<feature type="domain" description="NAD-dependent epimerase/dehydratase" evidence="1">
    <location>
        <begin position="3"/>
        <end position="207"/>
    </location>
</feature>
<reference evidence="2" key="1">
    <citation type="journal article" date="2018" name="Int. J. Syst. Evol. Microbiol.">
        <title>Jatrophihabitans telluris sp. nov., isolated from sediment soil of lava forest wetlands and the emended description of the genus Jatrophihabitans.</title>
        <authorList>
            <person name="Lee K.C."/>
            <person name="Suh M.K."/>
            <person name="Eom M.K."/>
            <person name="Kim K.K."/>
            <person name="Kim J.S."/>
            <person name="Kim D.S."/>
            <person name="Ko S.H."/>
            <person name="Shin Y.K."/>
            <person name="Lee J.S."/>
        </authorList>
    </citation>
    <scope>NUCLEOTIDE SEQUENCE</scope>
    <source>
        <strain evidence="2">N237</strain>
    </source>
</reference>
<accession>A0ABY4QXI5</accession>
<keyword evidence="3" id="KW-1185">Reference proteome</keyword>
<dbReference type="Pfam" id="PF01370">
    <property type="entry name" value="Epimerase"/>
    <property type="match status" value="1"/>
</dbReference>
<dbReference type="Gene3D" id="3.40.50.720">
    <property type="entry name" value="NAD(P)-binding Rossmann-like Domain"/>
    <property type="match status" value="1"/>
</dbReference>
<evidence type="ECO:0000313" key="3">
    <source>
        <dbReference type="Proteomes" id="UP001056336"/>
    </source>
</evidence>
<proteinExistence type="predicted"/>
<reference evidence="2" key="2">
    <citation type="submission" date="2022-05" db="EMBL/GenBank/DDBJ databases">
        <authorList>
            <person name="Kim J.-S."/>
            <person name="Lee K."/>
            <person name="Suh M."/>
            <person name="Eom M."/>
            <person name="Kim J.-S."/>
            <person name="Kim D.-S."/>
            <person name="Ko S.-H."/>
            <person name="Shin Y."/>
            <person name="Lee J.-S."/>
        </authorList>
    </citation>
    <scope>NUCLEOTIDE SEQUENCE</scope>
    <source>
        <strain evidence="2">N237</strain>
    </source>
</reference>
<dbReference type="InterPro" id="IPR001509">
    <property type="entry name" value="Epimerase_deHydtase"/>
</dbReference>
<protein>
    <submittedName>
        <fullName evidence="2">NAD-dependent epimerase/dehydratase family protein</fullName>
    </submittedName>
</protein>
<dbReference type="RefSeq" id="WP_249771677.1">
    <property type="nucleotide sequence ID" value="NZ_CP097332.1"/>
</dbReference>
<dbReference type="EMBL" id="CP097332">
    <property type="protein sequence ID" value="UQX88309.1"/>
    <property type="molecule type" value="Genomic_DNA"/>
</dbReference>
<dbReference type="SUPFAM" id="SSF51735">
    <property type="entry name" value="NAD(P)-binding Rossmann-fold domains"/>
    <property type="match status" value="1"/>
</dbReference>
<sequence>MDVLVLGGTVFLSRAMAETAVARGHTVTVFNRGRTGTPVDGVETVTGDRGIDTDLRQLAGRHFDLVFDTAYDPDHARASATVLEPTAGHYAYVSSINAYPGWPEDVDYHSRAEWDAPADADEPAGLEPNEVYGWRKVKAENTVRRIFGQARVTALRAGCIVGPHDGVGRLPWWLHRVARGGEVLVPGRPTATLRLIDARDIAEFALLRAAGVFEVTGPADQISWDELLAGAKEVTGSDATFTWIDDVALAGKVEAWTEIPLWVPPAEAPSLWAHDTAQAEAAGLSTRPITQTLRDVWAWMQSVEGGWRPSARTPGLDAVKERELLAELARAADVAPAGVAPALSALRGPKRPG</sequence>